<dbReference type="KEGG" id="bfn:OI25_2919"/>
<dbReference type="GeneID" id="66516856"/>
<protein>
    <recommendedName>
        <fullName evidence="3">EH_Signature domain-containing protein</fullName>
    </recommendedName>
</protein>
<evidence type="ECO:0000313" key="2">
    <source>
        <dbReference type="Proteomes" id="UP000032614"/>
    </source>
</evidence>
<name>A0AAU8SV70_9BURK</name>
<organism evidence="1 2">
    <name type="scientific">Paraburkholderia fungorum</name>
    <dbReference type="NCBI Taxonomy" id="134537"/>
    <lineage>
        <taxon>Bacteria</taxon>
        <taxon>Pseudomonadati</taxon>
        <taxon>Pseudomonadota</taxon>
        <taxon>Betaproteobacteria</taxon>
        <taxon>Burkholderiales</taxon>
        <taxon>Burkholderiaceae</taxon>
        <taxon>Paraburkholderia</taxon>
    </lineage>
</organism>
<accession>A0AAU8SV70</accession>
<evidence type="ECO:0008006" key="3">
    <source>
        <dbReference type="Google" id="ProtNLM"/>
    </source>
</evidence>
<dbReference type="AlphaFoldDB" id="A0AAU8SV70"/>
<dbReference type="EMBL" id="CP010026">
    <property type="protein sequence ID" value="AJZ57585.1"/>
    <property type="molecule type" value="Genomic_DNA"/>
</dbReference>
<evidence type="ECO:0000313" key="1">
    <source>
        <dbReference type="EMBL" id="AJZ57585.1"/>
    </source>
</evidence>
<proteinExistence type="predicted"/>
<dbReference type="Proteomes" id="UP000032614">
    <property type="component" value="Chromosome 1"/>
</dbReference>
<reference evidence="1 2" key="1">
    <citation type="journal article" date="2015" name="Genome Announc.">
        <title>Complete genome sequences for 59 burkholderia isolates, both pathogenic and near neighbor.</title>
        <authorList>
            <person name="Johnson S.L."/>
            <person name="Bishop-Lilly K.A."/>
            <person name="Ladner J.T."/>
            <person name="Daligault H.E."/>
            <person name="Davenport K.W."/>
            <person name="Jaissle J."/>
            <person name="Frey K.G."/>
            <person name="Koroleva G.I."/>
            <person name="Bruce D.C."/>
            <person name="Coyne S.R."/>
            <person name="Broomall S.M."/>
            <person name="Li P.E."/>
            <person name="Teshima H."/>
            <person name="Gibbons H.S."/>
            <person name="Palacios G.F."/>
            <person name="Rosenzweig C.N."/>
            <person name="Redden C.L."/>
            <person name="Xu Y."/>
            <person name="Minogue T.D."/>
            <person name="Chain P.S."/>
        </authorList>
    </citation>
    <scope>NUCLEOTIDE SEQUENCE [LARGE SCALE GENOMIC DNA]</scope>
    <source>
        <strain evidence="1 2">ATCC BAA-463</strain>
    </source>
</reference>
<gene>
    <name evidence="1" type="ORF">OI25_2919</name>
</gene>
<sequence length="484" mass="54544">MNEGARLLPALLSEANISGRIVKPSTLLTRVRAHANPIEALGGWDSGNDIFSALADDCGFIAVARTAPSQMTSSNRSEWVGLFRWFTKGLTDWRQDRDPQFYELTALLAFAYYSNMGDDAWRSAPDDIGRNDELLDTLATLNGRFTCRFMPRGGARAPLWEHEMVERVERADRDGDWLAISESWGSFSHSIFANAFQAQLLRCLCRFDFDRLAATLEKTASVMAAMSVVDVLSVRNRLRLGGRTGNKAIRFSCVFETFQYVPRAVELGHEEQLLLSELLCRVMDDEDEWKRWMSVFNRFPSRYPGLQPALGRALAGGSDSALQSYVDSITLFSSGSTGRSEVALCLREFAGAAPSDRRRFLWESAHRRWSAWNFGAADSGQHLFKISWSDLDYAVVAYCVECLDEEERAACESLILQEVFSVDNQWHRSLSDCLTHWNRSLSRLQPYAHAGAISVEKKDYLAATQFVPRDLLEHGYTKMMLSVG</sequence>
<dbReference type="RefSeq" id="WP_046568592.1">
    <property type="nucleotide sequence ID" value="NZ_CP010026.1"/>
</dbReference>